<dbReference type="GO" id="GO:0005739">
    <property type="term" value="C:mitochondrion"/>
    <property type="evidence" value="ECO:0007669"/>
    <property type="project" value="UniProtKB-SubCell"/>
</dbReference>
<comment type="similarity">
    <text evidence="2">Belongs to the prokaryotic/mitochondrial release factor family.</text>
</comment>
<reference evidence="7 8" key="1">
    <citation type="submission" date="2019-06" db="EMBL/GenBank/DDBJ databases">
        <title>Genomics analysis of Aphanomyces spp. identifies a new class of oomycete effector associated with host adaptation.</title>
        <authorList>
            <person name="Gaulin E."/>
        </authorList>
    </citation>
    <scope>NUCLEOTIDE SEQUENCE [LARGE SCALE GENOMIC DNA]</scope>
    <source>
        <strain evidence="7 8">E</strain>
    </source>
</reference>
<accession>A0A6A4Z5Z5</accession>
<dbReference type="InterPro" id="IPR045853">
    <property type="entry name" value="Pep_chain_release_fac_I_sf"/>
</dbReference>
<proteinExistence type="inferred from homology"/>
<comment type="caution">
    <text evidence="7">The sequence shown here is derived from an EMBL/GenBank/DDBJ whole genome shotgun (WGS) entry which is preliminary data.</text>
</comment>
<dbReference type="Proteomes" id="UP000469452">
    <property type="component" value="Unassembled WGS sequence"/>
</dbReference>
<evidence type="ECO:0000256" key="3">
    <source>
        <dbReference type="ARBA" id="ARBA00022946"/>
    </source>
</evidence>
<evidence type="ECO:0000259" key="6">
    <source>
        <dbReference type="Pfam" id="PF00472"/>
    </source>
</evidence>
<evidence type="ECO:0000256" key="5">
    <source>
        <dbReference type="SAM" id="MobiDB-lite"/>
    </source>
</evidence>
<name>A0A6A4Z5Z5_APHAT</name>
<keyword evidence="3" id="KW-0809">Transit peptide</keyword>
<dbReference type="InterPro" id="IPR000352">
    <property type="entry name" value="Pep_chain_release_fac_I"/>
</dbReference>
<evidence type="ECO:0000256" key="4">
    <source>
        <dbReference type="ARBA" id="ARBA00023128"/>
    </source>
</evidence>
<keyword evidence="4" id="KW-0496">Mitochondrion</keyword>
<comment type="subcellular location">
    <subcellularLocation>
        <location evidence="1">Mitochondrion</location>
    </subcellularLocation>
</comment>
<dbReference type="SUPFAM" id="SSF75620">
    <property type="entry name" value="Release factor"/>
    <property type="match status" value="1"/>
</dbReference>
<feature type="compositionally biased region" description="Acidic residues" evidence="5">
    <location>
        <begin position="159"/>
        <end position="184"/>
    </location>
</feature>
<evidence type="ECO:0000313" key="8">
    <source>
        <dbReference type="Proteomes" id="UP000469452"/>
    </source>
</evidence>
<protein>
    <recommendedName>
        <fullName evidence="6">Prokaryotic-type class I peptide chain release factors domain-containing protein</fullName>
    </recommendedName>
</protein>
<dbReference type="AlphaFoldDB" id="A0A6A4Z5Z5"/>
<feature type="domain" description="Prokaryotic-type class I peptide chain release factors" evidence="6">
    <location>
        <begin position="52"/>
        <end position="146"/>
    </location>
</feature>
<dbReference type="Pfam" id="PF00472">
    <property type="entry name" value="RF-1"/>
    <property type="match status" value="1"/>
</dbReference>
<evidence type="ECO:0000256" key="2">
    <source>
        <dbReference type="ARBA" id="ARBA00010835"/>
    </source>
</evidence>
<dbReference type="PANTHER" id="PTHR46203:SF1">
    <property type="entry name" value="MITOCHONDRIAL TRANSLATION RELEASE FACTOR IN RESCUE"/>
    <property type="match status" value="1"/>
</dbReference>
<dbReference type="PANTHER" id="PTHR46203">
    <property type="entry name" value="PROBABLE PEPTIDE CHAIN RELEASE FACTOR C12ORF65"/>
    <property type="match status" value="1"/>
</dbReference>
<evidence type="ECO:0000313" key="7">
    <source>
        <dbReference type="EMBL" id="KAF0705370.1"/>
    </source>
</evidence>
<dbReference type="EMBL" id="VJMI01020125">
    <property type="protein sequence ID" value="KAF0705370.1"/>
    <property type="molecule type" value="Genomic_DNA"/>
</dbReference>
<gene>
    <name evidence="7" type="ORF">AaE_014542</name>
</gene>
<sequence>MLHVVRRASSLPGCRPTQTILRANETNGGHIVGTFRSRLSSSWGKVLTSKVVVIDENDLEEKFVKGSGNGGQKINKVRNSVFLKHTPTGVFVQCQKTRSLDDNRRVARKLLHAKLDDLVNGTTSKRNVKIQLAQKKKAKKKAKSRQKHLGGTAKQASSGDDELLSNDDVDDDDNDDESSDEDDVSADKTSS</sequence>
<feature type="region of interest" description="Disordered" evidence="5">
    <location>
        <begin position="135"/>
        <end position="191"/>
    </location>
</feature>
<dbReference type="Gene3D" id="3.30.160.20">
    <property type="match status" value="1"/>
</dbReference>
<dbReference type="InterPro" id="IPR052405">
    <property type="entry name" value="Mito_Transl_Release_Factor"/>
</dbReference>
<feature type="compositionally biased region" description="Basic residues" evidence="5">
    <location>
        <begin position="135"/>
        <end position="148"/>
    </location>
</feature>
<organism evidence="7 8">
    <name type="scientific">Aphanomyces astaci</name>
    <name type="common">Crayfish plague agent</name>
    <dbReference type="NCBI Taxonomy" id="112090"/>
    <lineage>
        <taxon>Eukaryota</taxon>
        <taxon>Sar</taxon>
        <taxon>Stramenopiles</taxon>
        <taxon>Oomycota</taxon>
        <taxon>Saprolegniomycetes</taxon>
        <taxon>Saprolegniales</taxon>
        <taxon>Verrucalvaceae</taxon>
        <taxon>Aphanomyces</taxon>
    </lineage>
</organism>
<dbReference type="GO" id="GO:0003747">
    <property type="term" value="F:translation release factor activity"/>
    <property type="evidence" value="ECO:0007669"/>
    <property type="project" value="InterPro"/>
</dbReference>
<evidence type="ECO:0000256" key="1">
    <source>
        <dbReference type="ARBA" id="ARBA00004173"/>
    </source>
</evidence>
<dbReference type="VEuPathDB" id="FungiDB:H257_00143"/>